<evidence type="ECO:0000256" key="6">
    <source>
        <dbReference type="RuleBase" id="RU000481"/>
    </source>
</evidence>
<evidence type="ECO:0000313" key="8">
    <source>
        <dbReference type="EMBL" id="BDZ78456.1"/>
    </source>
</evidence>
<dbReference type="InterPro" id="IPR015422">
    <property type="entry name" value="PyrdxlP-dep_Trfase_small"/>
</dbReference>
<dbReference type="PANTHER" id="PTHR46383">
    <property type="entry name" value="ASPARTATE AMINOTRANSFERASE"/>
    <property type="match status" value="1"/>
</dbReference>
<dbReference type="PRINTS" id="PR00753">
    <property type="entry name" value="ACCSYNTHASE"/>
</dbReference>
<feature type="domain" description="Aminotransferase class I/classII large" evidence="7">
    <location>
        <begin position="30"/>
        <end position="386"/>
    </location>
</feature>
<reference evidence="9" key="1">
    <citation type="journal article" date="2023" name="Int. J. Syst. Evol. Microbiol.">
        <title>Claveliimonas bilis gen. nov., sp. nov., deoxycholic acid-producing bacteria isolated from human faeces, and reclassification of Sellimonas monacensis Zenner et al. 2021 as Claveliimonas monacensis comb. nov.</title>
        <authorList>
            <person name="Hisatomi A."/>
            <person name="Kastawa N.W.E.P.G."/>
            <person name="Song I."/>
            <person name="Ohkuma M."/>
            <person name="Fukiya S."/>
            <person name="Sakamoto M."/>
        </authorList>
    </citation>
    <scope>NUCLEOTIDE SEQUENCE [LARGE SCALE GENOMIC DNA]</scope>
    <source>
        <strain evidence="9">12BBH14</strain>
    </source>
</reference>
<keyword evidence="5" id="KW-0663">Pyridoxal phosphate</keyword>
<dbReference type="GO" id="GO:0008483">
    <property type="term" value="F:transaminase activity"/>
    <property type="evidence" value="ECO:0007669"/>
    <property type="project" value="UniProtKB-KW"/>
</dbReference>
<protein>
    <recommendedName>
        <fullName evidence="6">Aminotransferase</fullName>
        <ecNumber evidence="6">2.6.1.-</ecNumber>
    </recommendedName>
</protein>
<dbReference type="InterPro" id="IPR004839">
    <property type="entry name" value="Aminotransferase_I/II_large"/>
</dbReference>
<evidence type="ECO:0000256" key="3">
    <source>
        <dbReference type="ARBA" id="ARBA00022576"/>
    </source>
</evidence>
<dbReference type="InterPro" id="IPR004838">
    <property type="entry name" value="NHTrfase_class1_PyrdxlP-BS"/>
</dbReference>
<evidence type="ECO:0000256" key="4">
    <source>
        <dbReference type="ARBA" id="ARBA00022679"/>
    </source>
</evidence>
<accession>A0ABM8IDL5</accession>
<dbReference type="CDD" id="cd00609">
    <property type="entry name" value="AAT_like"/>
    <property type="match status" value="1"/>
</dbReference>
<dbReference type="RefSeq" id="WP_316265509.1">
    <property type="nucleotide sequence ID" value="NZ_AP027742.1"/>
</dbReference>
<gene>
    <name evidence="8" type="ORF">Lac1_26390</name>
</gene>
<dbReference type="PANTHER" id="PTHR46383:SF1">
    <property type="entry name" value="ASPARTATE AMINOTRANSFERASE"/>
    <property type="match status" value="1"/>
</dbReference>
<dbReference type="EC" id="2.6.1.-" evidence="6"/>
<dbReference type="InterPro" id="IPR015424">
    <property type="entry name" value="PyrdxlP-dep_Trfase"/>
</dbReference>
<keyword evidence="3 6" id="KW-0032">Aminotransferase</keyword>
<dbReference type="Pfam" id="PF00155">
    <property type="entry name" value="Aminotran_1_2"/>
    <property type="match status" value="1"/>
</dbReference>
<dbReference type="EMBL" id="AP027742">
    <property type="protein sequence ID" value="BDZ78456.1"/>
    <property type="molecule type" value="Genomic_DNA"/>
</dbReference>
<comment type="similarity">
    <text evidence="2 6">Belongs to the class-I pyridoxal-phosphate-dependent aminotransferase family.</text>
</comment>
<evidence type="ECO:0000256" key="1">
    <source>
        <dbReference type="ARBA" id="ARBA00001933"/>
    </source>
</evidence>
<dbReference type="SUPFAM" id="SSF53383">
    <property type="entry name" value="PLP-dependent transferases"/>
    <property type="match status" value="1"/>
</dbReference>
<evidence type="ECO:0000313" key="9">
    <source>
        <dbReference type="Proteomes" id="UP001305815"/>
    </source>
</evidence>
<keyword evidence="4 6" id="KW-0808">Transferase</keyword>
<evidence type="ECO:0000256" key="2">
    <source>
        <dbReference type="ARBA" id="ARBA00007441"/>
    </source>
</evidence>
<evidence type="ECO:0000259" key="7">
    <source>
        <dbReference type="Pfam" id="PF00155"/>
    </source>
</evidence>
<dbReference type="PROSITE" id="PS00105">
    <property type="entry name" value="AA_TRANSFER_CLASS_1"/>
    <property type="match status" value="1"/>
</dbReference>
<organism evidence="8 9">
    <name type="scientific">Claveliimonas bilis</name>
    <dbReference type="NCBI Taxonomy" id="3028070"/>
    <lineage>
        <taxon>Bacteria</taxon>
        <taxon>Bacillati</taxon>
        <taxon>Bacillota</taxon>
        <taxon>Clostridia</taxon>
        <taxon>Lachnospirales</taxon>
        <taxon>Lachnospiraceae</taxon>
        <taxon>Claveliimonas</taxon>
    </lineage>
</organism>
<proteinExistence type="inferred from homology"/>
<sequence length="399" mass="44131">MTAERVKHIEPSKTVELTARIAELKRQGEKVIGLNVGEPDFVTPPHICAAANQALKEGFTKYTPVMGILPLREAICRKLERENHVCYTPDQITIGAGAKQCIYAALMAVCNPGEEIIIPYPCWVSYTEMVKMAGGTPVLVPCREDFSLDAEAIRNAVTDKTRGILINTPNNPTGAVYSGEALKELGQLAVQKDFYILADEVYEAMVYDGAEHVSIASLSESEEWKDHIILINSFSKTYAMTGWRLGYLAASLEVIGAVNKLQSQMVSSIHSLSQKAGIAALNGSQDSVADMVAEYEKRRRYVYSRLESMEGVNCRLGEGAFYLLPDIRAYYGASYGEWEIKDDIVMAEYLLQEAHIAVVPGSVFYAPGHLRITYAASQAELKQAMDQMEEALEKLHRKS</sequence>
<comment type="cofactor">
    <cofactor evidence="1 6">
        <name>pyridoxal 5'-phosphate</name>
        <dbReference type="ChEBI" id="CHEBI:597326"/>
    </cofactor>
</comment>
<keyword evidence="9" id="KW-1185">Reference proteome</keyword>
<dbReference type="Proteomes" id="UP001305815">
    <property type="component" value="Chromosome"/>
</dbReference>
<evidence type="ECO:0000256" key="5">
    <source>
        <dbReference type="ARBA" id="ARBA00022898"/>
    </source>
</evidence>
<dbReference type="Gene3D" id="3.90.1150.10">
    <property type="entry name" value="Aspartate Aminotransferase, domain 1"/>
    <property type="match status" value="1"/>
</dbReference>
<name>A0ABM8IDL5_9FIRM</name>
<dbReference type="InterPro" id="IPR015421">
    <property type="entry name" value="PyrdxlP-dep_Trfase_major"/>
</dbReference>
<dbReference type="Gene3D" id="3.40.640.10">
    <property type="entry name" value="Type I PLP-dependent aspartate aminotransferase-like (Major domain)"/>
    <property type="match status" value="1"/>
</dbReference>
<dbReference type="InterPro" id="IPR050596">
    <property type="entry name" value="AspAT/PAT-like"/>
</dbReference>